<feature type="domain" description="N-acetyltransferase" evidence="3">
    <location>
        <begin position="22"/>
        <end position="162"/>
    </location>
</feature>
<evidence type="ECO:0000259" key="3">
    <source>
        <dbReference type="PROSITE" id="PS51186"/>
    </source>
</evidence>
<dbReference type="PANTHER" id="PTHR43877:SF8">
    <property type="entry name" value="N-ACETYLGLUTAMATE SYNTHASE-RELATED"/>
    <property type="match status" value="1"/>
</dbReference>
<dbReference type="GO" id="GO:0016747">
    <property type="term" value="F:acyltransferase activity, transferring groups other than amino-acyl groups"/>
    <property type="evidence" value="ECO:0007669"/>
    <property type="project" value="InterPro"/>
</dbReference>
<keyword evidence="5" id="KW-1185">Reference proteome</keyword>
<dbReference type="STRING" id="695939.SAMN00790413_00116"/>
<dbReference type="AlphaFoldDB" id="A0A1W1V6K6"/>
<gene>
    <name evidence="4" type="ORF">SAMN00790413_00116</name>
</gene>
<dbReference type="EMBL" id="FWWU01000009">
    <property type="protein sequence ID" value="SMB88634.1"/>
    <property type="molecule type" value="Genomic_DNA"/>
</dbReference>
<dbReference type="Gene3D" id="3.40.630.30">
    <property type="match status" value="1"/>
</dbReference>
<dbReference type="PROSITE" id="PS51186">
    <property type="entry name" value="GNAT"/>
    <property type="match status" value="1"/>
</dbReference>
<evidence type="ECO:0000256" key="1">
    <source>
        <dbReference type="ARBA" id="ARBA00022679"/>
    </source>
</evidence>
<dbReference type="PANTHER" id="PTHR43877">
    <property type="entry name" value="AMINOALKYLPHOSPHONATE N-ACETYLTRANSFERASE-RELATED-RELATED"/>
    <property type="match status" value="1"/>
</dbReference>
<reference evidence="4 5" key="1">
    <citation type="submission" date="2017-04" db="EMBL/GenBank/DDBJ databases">
        <authorList>
            <person name="Afonso C.L."/>
            <person name="Miller P.J."/>
            <person name="Scott M.A."/>
            <person name="Spackman E."/>
            <person name="Goraichik I."/>
            <person name="Dimitrov K.M."/>
            <person name="Suarez D.L."/>
            <person name="Swayne D.E."/>
        </authorList>
    </citation>
    <scope>NUCLEOTIDE SEQUENCE [LARGE SCALE GENOMIC DNA]</scope>
    <source>
        <strain evidence="4 5">KR-140</strain>
    </source>
</reference>
<dbReference type="OrthoDB" id="59946at2"/>
<dbReference type="InterPro" id="IPR000182">
    <property type="entry name" value="GNAT_dom"/>
</dbReference>
<accession>A0A1W1V6K6</accession>
<evidence type="ECO:0000256" key="2">
    <source>
        <dbReference type="ARBA" id="ARBA00023315"/>
    </source>
</evidence>
<keyword evidence="1 4" id="KW-0808">Transferase</keyword>
<name>A0A1W1V6K6_9DEIO</name>
<sequence>MTTQTLTVTPFDPQAASQEARLAVAQLLVAAHGFAYPDDPRLIPEREIAFLSHVSPDDAMRQFAVWDGAAALGWARIDYGLKENLHAAHARLIVHPGHRRRGLGRELARAVETAAQAEGRRLITFGTTNKVPAGEAFARWLGAEPALPMRQSQLLLDEVPGELLNAWTARPDGEPYRLHVWTRIPGEFLTRAADMMMVMNTAPRGDLDVEDWTVTPEMIRSWEKMIEEGGEVRCLMALEDTRTGELTGYSETFWSPERAPLVFQGATAVRPSARGQGLGKWLKAEMVRHLRRNCPGARFVRTNNADENAAMLGINVAMGFTPWGTFTEWQRRLGPVAACS</sequence>
<dbReference type="RefSeq" id="WP_084050731.1">
    <property type="nucleotide sequence ID" value="NZ_FWWU01000009.1"/>
</dbReference>
<dbReference type="CDD" id="cd04301">
    <property type="entry name" value="NAT_SF"/>
    <property type="match status" value="2"/>
</dbReference>
<protein>
    <submittedName>
        <fullName evidence="4">Sortase and related acyltransferases</fullName>
    </submittedName>
</protein>
<evidence type="ECO:0000313" key="5">
    <source>
        <dbReference type="Proteomes" id="UP000192582"/>
    </source>
</evidence>
<dbReference type="Pfam" id="PF00583">
    <property type="entry name" value="Acetyltransf_1"/>
    <property type="match status" value="2"/>
</dbReference>
<keyword evidence="2 4" id="KW-0012">Acyltransferase</keyword>
<dbReference type="Proteomes" id="UP000192582">
    <property type="component" value="Unassembled WGS sequence"/>
</dbReference>
<dbReference type="SUPFAM" id="SSF55729">
    <property type="entry name" value="Acyl-CoA N-acyltransferases (Nat)"/>
    <property type="match status" value="2"/>
</dbReference>
<proteinExistence type="predicted"/>
<evidence type="ECO:0000313" key="4">
    <source>
        <dbReference type="EMBL" id="SMB88634.1"/>
    </source>
</evidence>
<dbReference type="InterPro" id="IPR016181">
    <property type="entry name" value="Acyl_CoA_acyltransferase"/>
</dbReference>
<organism evidence="4 5">
    <name type="scientific">Deinococcus hopiensis KR-140</name>
    <dbReference type="NCBI Taxonomy" id="695939"/>
    <lineage>
        <taxon>Bacteria</taxon>
        <taxon>Thermotogati</taxon>
        <taxon>Deinococcota</taxon>
        <taxon>Deinococci</taxon>
        <taxon>Deinococcales</taxon>
        <taxon>Deinococcaceae</taxon>
        <taxon>Deinococcus</taxon>
    </lineage>
</organism>
<dbReference type="InterPro" id="IPR050832">
    <property type="entry name" value="Bact_Acetyltransf"/>
</dbReference>